<dbReference type="EMBL" id="JAQOSO010000069">
    <property type="protein sequence ID" value="MDJ1174837.1"/>
    <property type="molecule type" value="Genomic_DNA"/>
</dbReference>
<evidence type="ECO:0008006" key="3">
    <source>
        <dbReference type="Google" id="ProtNLM"/>
    </source>
</evidence>
<dbReference type="Proteomes" id="UP001235849">
    <property type="component" value="Unassembled WGS sequence"/>
</dbReference>
<accession>A0ABT7B6P6</accession>
<comment type="caution">
    <text evidence="1">The sequence shown here is derived from an EMBL/GenBank/DDBJ whole genome shotgun (WGS) entry which is preliminary data.</text>
</comment>
<evidence type="ECO:0000313" key="2">
    <source>
        <dbReference type="Proteomes" id="UP001235849"/>
    </source>
</evidence>
<protein>
    <recommendedName>
        <fullName evidence="3">Flagellar assembly protein H</fullName>
    </recommendedName>
</protein>
<reference evidence="1 2" key="1">
    <citation type="submission" date="2023-01" db="EMBL/GenBank/DDBJ databases">
        <title>Novel diversity within Roseofilum (Cyanobacteria; Desertifilaceae) from marine benthic mats with descriptions of four novel species.</title>
        <authorList>
            <person name="Wang Y."/>
            <person name="Berthold D.E."/>
            <person name="Hu J."/>
            <person name="Lefler F.W."/>
            <person name="Laughinghouse H.D. IV."/>
        </authorList>
    </citation>
    <scope>NUCLEOTIDE SEQUENCE [LARGE SCALE GENOMIC DNA]</scope>
    <source>
        <strain evidence="1 2">BLCC-M114</strain>
    </source>
</reference>
<organism evidence="1 2">
    <name type="scientific">Roseofilum capinflatum BLCC-M114</name>
    <dbReference type="NCBI Taxonomy" id="3022440"/>
    <lineage>
        <taxon>Bacteria</taxon>
        <taxon>Bacillati</taxon>
        <taxon>Cyanobacteriota</taxon>
        <taxon>Cyanophyceae</taxon>
        <taxon>Desertifilales</taxon>
        <taxon>Desertifilaceae</taxon>
        <taxon>Roseofilum</taxon>
        <taxon>Roseofilum capinflatum</taxon>
    </lineage>
</organism>
<sequence>MTRQPHDQFAKQYLKELLEPLGTVEISREIPGETLQIDLIFEPSPEPPSNPPALGLLSQLAAEPCLLEPYRNCPTNPEIRNCILKLFHVHAELQRQTKREGKTLDEQQLPRLWILTPTASQRLMEELGAKENTEYGYRGIYRLAQINQTGIIAINQLPEIPETLWLRMLGKGGTQKRAIEEVLELPREDPQRLNILELVGIWRINVASKIELNEEDRELIMELSPAYIKWREDTLQEGIRQGLQQGLEQGVQQGLEQGVQQGLEQGVQQGLEQGVQQERRLMIETLLRTRFGELDEALLGIVDALLKCPPDEFMPLCLSASREELLERFGDSGEAEES</sequence>
<name>A0ABT7B6P6_9CYAN</name>
<keyword evidence="2" id="KW-1185">Reference proteome</keyword>
<proteinExistence type="predicted"/>
<evidence type="ECO:0000313" key="1">
    <source>
        <dbReference type="EMBL" id="MDJ1174837.1"/>
    </source>
</evidence>
<dbReference type="RefSeq" id="WP_283767157.1">
    <property type="nucleotide sequence ID" value="NZ_JAQOSO010000069.1"/>
</dbReference>
<gene>
    <name evidence="1" type="ORF">PMG25_12100</name>
</gene>